<sequence length="108" mass="12151">MPRIPRGLLQMTEALLMMLEDHDLVRIPGVQAFLEIVPSGGARLHLVRGKDTLVADFRTSRVLETRSGRPTITLLPHKDGAVFQMKYEGERIQAAVESTDWNRLVKTS</sequence>
<accession>A0A1F5N8F5</accession>
<comment type="caution">
    <text evidence="1">The sequence shown here is derived from an EMBL/GenBank/DDBJ whole genome shotgun (WGS) entry which is preliminary data.</text>
</comment>
<proteinExistence type="predicted"/>
<dbReference type="AlphaFoldDB" id="A0A1F5N8F5"/>
<dbReference type="Proteomes" id="UP000177610">
    <property type="component" value="Unassembled WGS sequence"/>
</dbReference>
<evidence type="ECO:0000313" key="2">
    <source>
        <dbReference type="Proteomes" id="UP000177610"/>
    </source>
</evidence>
<name>A0A1F5N8F5_9BACT</name>
<dbReference type="EMBL" id="MFEH01000004">
    <property type="protein sequence ID" value="OGE73894.1"/>
    <property type="molecule type" value="Genomic_DNA"/>
</dbReference>
<protein>
    <submittedName>
        <fullName evidence="1">Uncharacterized protein</fullName>
    </submittedName>
</protein>
<gene>
    <name evidence="1" type="ORF">A2717_04660</name>
</gene>
<evidence type="ECO:0000313" key="1">
    <source>
        <dbReference type="EMBL" id="OGE73894.1"/>
    </source>
</evidence>
<organism evidence="1 2">
    <name type="scientific">Candidatus Doudnabacteria bacterium RIFCSPHIGHO2_01_FULL_41_86</name>
    <dbReference type="NCBI Taxonomy" id="1817821"/>
    <lineage>
        <taxon>Bacteria</taxon>
        <taxon>Candidatus Doudnaibacteriota</taxon>
    </lineage>
</organism>
<reference evidence="1 2" key="1">
    <citation type="journal article" date="2016" name="Nat. Commun.">
        <title>Thousands of microbial genomes shed light on interconnected biogeochemical processes in an aquifer system.</title>
        <authorList>
            <person name="Anantharaman K."/>
            <person name="Brown C.T."/>
            <person name="Hug L.A."/>
            <person name="Sharon I."/>
            <person name="Castelle C.J."/>
            <person name="Probst A.J."/>
            <person name="Thomas B.C."/>
            <person name="Singh A."/>
            <person name="Wilkins M.J."/>
            <person name="Karaoz U."/>
            <person name="Brodie E.L."/>
            <person name="Williams K.H."/>
            <person name="Hubbard S.S."/>
            <person name="Banfield J.F."/>
        </authorList>
    </citation>
    <scope>NUCLEOTIDE SEQUENCE [LARGE SCALE GENOMIC DNA]</scope>
</reference>